<dbReference type="EMBL" id="JAZBJZ010000129">
    <property type="protein sequence ID" value="MEE3719375.1"/>
    <property type="molecule type" value="Genomic_DNA"/>
</dbReference>
<evidence type="ECO:0000313" key="3">
    <source>
        <dbReference type="Proteomes" id="UP001333818"/>
    </source>
</evidence>
<name>A0AAW9PWJ6_9CYAN</name>
<proteinExistence type="predicted"/>
<evidence type="ECO:0000313" key="2">
    <source>
        <dbReference type="EMBL" id="MEE3719375.1"/>
    </source>
</evidence>
<accession>A0AAW9PWJ6</accession>
<feature type="region of interest" description="Disordered" evidence="1">
    <location>
        <begin position="83"/>
        <end position="138"/>
    </location>
</feature>
<gene>
    <name evidence="2" type="ORF">V2H45_21775</name>
</gene>
<comment type="caution">
    <text evidence="2">The sequence shown here is derived from an EMBL/GenBank/DDBJ whole genome shotgun (WGS) entry which is preliminary data.</text>
</comment>
<sequence>MEFRGWREIDSSTSVCAHCKSYAVEVSELTVERAIETTKKGEKSDRKPKEKIPSVRLVKQTVYSCHFCGCVFAYDRQETPMLSISGSGDYSSSDFSSSYSSSSSDSSSYDSSYSSDYGSSSSDFGGGSSDGGGAGGDW</sequence>
<evidence type="ECO:0000256" key="1">
    <source>
        <dbReference type="SAM" id="MobiDB-lite"/>
    </source>
</evidence>
<dbReference type="RefSeq" id="WP_330485810.1">
    <property type="nucleotide sequence ID" value="NZ_JAZBJZ010000129.1"/>
</dbReference>
<dbReference type="Proteomes" id="UP001333818">
    <property type="component" value="Unassembled WGS sequence"/>
</dbReference>
<organism evidence="2 3">
    <name type="scientific">Tumidithrix elongata BACA0141</name>
    <dbReference type="NCBI Taxonomy" id="2716417"/>
    <lineage>
        <taxon>Bacteria</taxon>
        <taxon>Bacillati</taxon>
        <taxon>Cyanobacteriota</taxon>
        <taxon>Cyanophyceae</taxon>
        <taxon>Pseudanabaenales</taxon>
        <taxon>Pseudanabaenaceae</taxon>
        <taxon>Tumidithrix</taxon>
        <taxon>Tumidithrix elongata</taxon>
    </lineage>
</organism>
<feature type="compositionally biased region" description="Gly residues" evidence="1">
    <location>
        <begin position="124"/>
        <end position="138"/>
    </location>
</feature>
<reference evidence="2" key="1">
    <citation type="submission" date="2024-01" db="EMBL/GenBank/DDBJ databases">
        <title>Bank of Algae and Cyanobacteria of the Azores (BACA) strain genomes.</title>
        <authorList>
            <person name="Luz R."/>
            <person name="Cordeiro R."/>
            <person name="Fonseca A."/>
            <person name="Goncalves V."/>
        </authorList>
    </citation>
    <scope>NUCLEOTIDE SEQUENCE</scope>
    <source>
        <strain evidence="2">BACA0141</strain>
    </source>
</reference>
<protein>
    <submittedName>
        <fullName evidence="2">Uncharacterized protein</fullName>
    </submittedName>
</protein>
<dbReference type="AlphaFoldDB" id="A0AAW9PWJ6"/>
<keyword evidence="3" id="KW-1185">Reference proteome</keyword>
<feature type="compositionally biased region" description="Low complexity" evidence="1">
    <location>
        <begin position="85"/>
        <end position="123"/>
    </location>
</feature>